<dbReference type="Proteomes" id="UP001589813">
    <property type="component" value="Unassembled WGS sequence"/>
</dbReference>
<evidence type="ECO:0000259" key="3">
    <source>
        <dbReference type="PROSITE" id="PS51782"/>
    </source>
</evidence>
<dbReference type="InterPro" id="IPR018392">
    <property type="entry name" value="LysM"/>
</dbReference>
<dbReference type="PROSITE" id="PS51782">
    <property type="entry name" value="LYSM"/>
    <property type="match status" value="2"/>
</dbReference>
<feature type="repeat" description="TPR" evidence="1">
    <location>
        <begin position="42"/>
        <end position="75"/>
    </location>
</feature>
<name>A0ABV6BDM7_9GAMM</name>
<sequence>MRLSWLAGVGLCSALLFGCVSESTIVDSKRQGERQTDNKQIARTRLSLGLNYLQRGETSQARFNLEKARELAPDLPEVSNAMAYYYQQVGEFDQAEDAYRDALRKDNDNADTYNNFGAFLCQINKFDEAEQLLQAAVKRPGYIRVAESYENLAFCALGRKDFDKYQQYLEQALRHNGAKHSIVYNLSVLNYAKGDMEKARIWQKRLQELGQVSPQATLLRYMIAYQLDDKTEQQAAEKFMLSVYQTSPETAWMLSADFSASEPEKLRQQYKASLLGVDPAVLAATPNSNPKIKIVKRKTGVEPESQAYGLTTDRSLPRMETTGTQPAASPEPALTPQVLPAPAEATAGPATAPSSEPSTDAVTSASVQSQPGTHKVLYGETLFRIASKYRLSVSELQRLNQLTDPGDLRAGQVLKLSEAAALPREYQVQDGDTLFSIAYKFNLALAQLAAWNQLATDAALSNGQTILLHDPVESAL</sequence>
<dbReference type="Gene3D" id="3.10.350.10">
    <property type="entry name" value="LysM domain"/>
    <property type="match status" value="2"/>
</dbReference>
<dbReference type="PROSITE" id="PS50005">
    <property type="entry name" value="TPR"/>
    <property type="match status" value="2"/>
</dbReference>
<evidence type="ECO:0000313" key="4">
    <source>
        <dbReference type="EMBL" id="MFC0048978.1"/>
    </source>
</evidence>
<dbReference type="Gene3D" id="1.25.40.10">
    <property type="entry name" value="Tetratricopeptide repeat domain"/>
    <property type="match status" value="1"/>
</dbReference>
<feature type="domain" description="LysM" evidence="3">
    <location>
        <begin position="372"/>
        <end position="416"/>
    </location>
</feature>
<feature type="domain" description="LysM" evidence="3">
    <location>
        <begin position="424"/>
        <end position="468"/>
    </location>
</feature>
<feature type="compositionally biased region" description="Polar residues" evidence="2">
    <location>
        <begin position="360"/>
        <end position="369"/>
    </location>
</feature>
<dbReference type="InterPro" id="IPR036779">
    <property type="entry name" value="LysM_dom_sf"/>
</dbReference>
<dbReference type="PROSITE" id="PS51257">
    <property type="entry name" value="PROKAR_LIPOPROTEIN"/>
    <property type="match status" value="1"/>
</dbReference>
<accession>A0ABV6BDM7</accession>
<keyword evidence="1" id="KW-0802">TPR repeat</keyword>
<dbReference type="SUPFAM" id="SSF54106">
    <property type="entry name" value="LysM domain"/>
    <property type="match status" value="2"/>
</dbReference>
<dbReference type="InterPro" id="IPR011990">
    <property type="entry name" value="TPR-like_helical_dom_sf"/>
</dbReference>
<dbReference type="Pfam" id="PF13432">
    <property type="entry name" value="TPR_16"/>
    <property type="match status" value="1"/>
</dbReference>
<evidence type="ECO:0000256" key="1">
    <source>
        <dbReference type="PROSITE-ProRule" id="PRU00339"/>
    </source>
</evidence>
<feature type="region of interest" description="Disordered" evidence="2">
    <location>
        <begin position="303"/>
        <end position="369"/>
    </location>
</feature>
<dbReference type="SMART" id="SM00028">
    <property type="entry name" value="TPR"/>
    <property type="match status" value="4"/>
</dbReference>
<dbReference type="InterPro" id="IPR013360">
    <property type="entry name" value="Pilus_4_PilW"/>
</dbReference>
<dbReference type="SMART" id="SM00257">
    <property type="entry name" value="LysM"/>
    <property type="match status" value="2"/>
</dbReference>
<dbReference type="NCBIfam" id="TIGR02521">
    <property type="entry name" value="type_IV_pilW"/>
    <property type="match status" value="1"/>
</dbReference>
<dbReference type="CDD" id="cd00118">
    <property type="entry name" value="LysM"/>
    <property type="match status" value="2"/>
</dbReference>
<dbReference type="Pfam" id="PF14559">
    <property type="entry name" value="TPR_19"/>
    <property type="match status" value="1"/>
</dbReference>
<feature type="repeat" description="TPR" evidence="1">
    <location>
        <begin position="76"/>
        <end position="109"/>
    </location>
</feature>
<evidence type="ECO:0000256" key="2">
    <source>
        <dbReference type="SAM" id="MobiDB-lite"/>
    </source>
</evidence>
<reference evidence="4 5" key="1">
    <citation type="submission" date="2024-09" db="EMBL/GenBank/DDBJ databases">
        <authorList>
            <person name="Sun Q."/>
            <person name="Mori K."/>
        </authorList>
    </citation>
    <scope>NUCLEOTIDE SEQUENCE [LARGE SCALE GENOMIC DNA]</scope>
    <source>
        <strain evidence="4 5">KCTC 23315</strain>
    </source>
</reference>
<dbReference type="SUPFAM" id="SSF48452">
    <property type="entry name" value="TPR-like"/>
    <property type="match status" value="1"/>
</dbReference>
<feature type="compositionally biased region" description="Low complexity" evidence="2">
    <location>
        <begin position="340"/>
        <end position="359"/>
    </location>
</feature>
<gene>
    <name evidence="4" type="primary">pilW</name>
    <name evidence="4" type="ORF">ACFFJP_11845</name>
</gene>
<dbReference type="InterPro" id="IPR019734">
    <property type="entry name" value="TPR_rpt"/>
</dbReference>
<proteinExistence type="predicted"/>
<evidence type="ECO:0000313" key="5">
    <source>
        <dbReference type="Proteomes" id="UP001589813"/>
    </source>
</evidence>
<protein>
    <submittedName>
        <fullName evidence="4">Type IV pilus biogenesis/stability protein PilW</fullName>
    </submittedName>
</protein>
<dbReference type="RefSeq" id="WP_377244007.1">
    <property type="nucleotide sequence ID" value="NZ_JBHLXP010000003.1"/>
</dbReference>
<comment type="caution">
    <text evidence="4">The sequence shown here is derived from an EMBL/GenBank/DDBJ whole genome shotgun (WGS) entry which is preliminary data.</text>
</comment>
<dbReference type="Pfam" id="PF01476">
    <property type="entry name" value="LysM"/>
    <property type="match status" value="2"/>
</dbReference>
<keyword evidence="5" id="KW-1185">Reference proteome</keyword>
<dbReference type="PANTHER" id="PTHR33734:SF22">
    <property type="entry name" value="MEMBRANE-BOUND LYTIC MUREIN TRANSGLYCOSYLASE D"/>
    <property type="match status" value="1"/>
</dbReference>
<dbReference type="PANTHER" id="PTHR33734">
    <property type="entry name" value="LYSM DOMAIN-CONTAINING GPI-ANCHORED PROTEIN 2"/>
    <property type="match status" value="1"/>
</dbReference>
<organism evidence="4 5">
    <name type="scientific">Rheinheimera tilapiae</name>
    <dbReference type="NCBI Taxonomy" id="875043"/>
    <lineage>
        <taxon>Bacteria</taxon>
        <taxon>Pseudomonadati</taxon>
        <taxon>Pseudomonadota</taxon>
        <taxon>Gammaproteobacteria</taxon>
        <taxon>Chromatiales</taxon>
        <taxon>Chromatiaceae</taxon>
        <taxon>Rheinheimera</taxon>
    </lineage>
</organism>
<dbReference type="EMBL" id="JBHLXP010000003">
    <property type="protein sequence ID" value="MFC0048978.1"/>
    <property type="molecule type" value="Genomic_DNA"/>
</dbReference>